<dbReference type="SUPFAM" id="SSF55545">
    <property type="entry name" value="beta-N-acetylhexosaminidase-like domain"/>
    <property type="match status" value="1"/>
</dbReference>
<evidence type="ECO:0000313" key="9">
    <source>
        <dbReference type="EMBL" id="KAJ8601473.1"/>
    </source>
</evidence>
<dbReference type="Pfam" id="PF00728">
    <property type="entry name" value="Glyco_hydro_20"/>
    <property type="match status" value="1"/>
</dbReference>
<reference evidence="9" key="1">
    <citation type="submission" date="2023-01" db="EMBL/GenBank/DDBJ databases">
        <title>Metagenome sequencing of chrysophaentin producing Chrysophaeum taylorii.</title>
        <authorList>
            <person name="Davison J."/>
            <person name="Bewley C."/>
        </authorList>
    </citation>
    <scope>NUCLEOTIDE SEQUENCE</scope>
    <source>
        <strain evidence="9">NIES-1699</strain>
    </source>
</reference>
<evidence type="ECO:0000259" key="8">
    <source>
        <dbReference type="Pfam" id="PF00728"/>
    </source>
</evidence>
<gene>
    <name evidence="9" type="ORF">CTAYLR_005696</name>
</gene>
<evidence type="ECO:0000256" key="1">
    <source>
        <dbReference type="ARBA" id="ARBA00001231"/>
    </source>
</evidence>
<keyword evidence="10" id="KW-1185">Reference proteome</keyword>
<dbReference type="Gene3D" id="3.20.20.80">
    <property type="entry name" value="Glycosidases"/>
    <property type="match status" value="1"/>
</dbReference>
<keyword evidence="5" id="KW-0378">Hydrolase</keyword>
<comment type="caution">
    <text evidence="9">The sequence shown here is derived from an EMBL/GenBank/DDBJ whole genome shotgun (WGS) entry which is preliminary data.</text>
</comment>
<feature type="region of interest" description="Disordered" evidence="7">
    <location>
        <begin position="575"/>
        <end position="604"/>
    </location>
</feature>
<evidence type="ECO:0000256" key="4">
    <source>
        <dbReference type="ARBA" id="ARBA00022729"/>
    </source>
</evidence>
<keyword evidence="4" id="KW-0732">Signal</keyword>
<dbReference type="PRINTS" id="PR00738">
    <property type="entry name" value="GLHYDRLASE20"/>
</dbReference>
<proteinExistence type="inferred from homology"/>
<comment type="similarity">
    <text evidence="2">Belongs to the glycosyl hydrolase 20 family.</text>
</comment>
<feature type="compositionally biased region" description="Polar residues" evidence="7">
    <location>
        <begin position="580"/>
        <end position="598"/>
    </location>
</feature>
<sequence>MIFLLGAVAHGAAQSAWPSPLVVSPLKGDGVVGGLAPGFRVVIGHASEVVTAAVSRLERHAPRVEGGGVEVLEIYTGKNEELSEKTDYSYNLTVARRSVASATSIYGIVYALDTMRQLVPGEATRVRDRPLKRHRGLLVDVARHFLPIPLLRRTIVALSLHKMNVLHLHLTDSQSFPAKLRRSPELARKGAFSPEQIYEVSELEGLVEFARFFGVRIVPEIDVPAHTKSWGRAYPRLVVNCSTASIRAATPSDIPALDPTIPETYEVVERVLTEVSQIFPDALLHLGCDEMRFKCWSEGLSGAGDPKVLFRRFLDRVLAIVRRLKKTPVVWQEGLEGPIVAKGVVETWKCWSNEHERASRVALSRNLRVVDASCWYLDWPSTWRDFANKKLLSRWGDMDGGEAAMWTEHVDHSNFECRVWPRTSVVAELLWRGRLRSPPPSKKKLVPFVRSSELGSFCPQLHQFESPRKPPKPPPALRVVVVEEFASFPDSRDTVVFVVTTASLNFQGRSHHKNHGATAFEAKASLAGYPYAAKLEDAAYVASVAPILVVGPGLLSTGGLTLDLRRGLLRVPGHHFPHNATRSGSGSGQEKGTTTFSWRATAGGEPPDVDFQFHFFERTDEYERGASFWRPGLPARLLAF</sequence>
<evidence type="ECO:0000313" key="10">
    <source>
        <dbReference type="Proteomes" id="UP001230188"/>
    </source>
</evidence>
<dbReference type="PANTHER" id="PTHR22600">
    <property type="entry name" value="BETA-HEXOSAMINIDASE"/>
    <property type="match status" value="1"/>
</dbReference>
<organism evidence="9 10">
    <name type="scientific">Chrysophaeum taylorii</name>
    <dbReference type="NCBI Taxonomy" id="2483200"/>
    <lineage>
        <taxon>Eukaryota</taxon>
        <taxon>Sar</taxon>
        <taxon>Stramenopiles</taxon>
        <taxon>Ochrophyta</taxon>
        <taxon>Pelagophyceae</taxon>
        <taxon>Pelagomonadales</taxon>
        <taxon>Pelagomonadaceae</taxon>
        <taxon>Chrysophaeum</taxon>
    </lineage>
</organism>
<dbReference type="EC" id="3.2.1.52" evidence="3"/>
<dbReference type="GO" id="GO:0016020">
    <property type="term" value="C:membrane"/>
    <property type="evidence" value="ECO:0007669"/>
    <property type="project" value="TreeGrafter"/>
</dbReference>
<dbReference type="GO" id="GO:0005975">
    <property type="term" value="P:carbohydrate metabolic process"/>
    <property type="evidence" value="ECO:0007669"/>
    <property type="project" value="InterPro"/>
</dbReference>
<dbReference type="GO" id="GO:0030203">
    <property type="term" value="P:glycosaminoglycan metabolic process"/>
    <property type="evidence" value="ECO:0007669"/>
    <property type="project" value="TreeGrafter"/>
</dbReference>
<evidence type="ECO:0000256" key="5">
    <source>
        <dbReference type="ARBA" id="ARBA00022801"/>
    </source>
</evidence>
<feature type="domain" description="Glycoside hydrolase family 20 catalytic" evidence="8">
    <location>
        <begin position="134"/>
        <end position="433"/>
    </location>
</feature>
<dbReference type="SUPFAM" id="SSF51445">
    <property type="entry name" value="(Trans)glycosidases"/>
    <property type="match status" value="1"/>
</dbReference>
<dbReference type="InterPro" id="IPR029018">
    <property type="entry name" value="Hex-like_dom2"/>
</dbReference>
<evidence type="ECO:0000256" key="7">
    <source>
        <dbReference type="SAM" id="MobiDB-lite"/>
    </source>
</evidence>
<dbReference type="InterPro" id="IPR015883">
    <property type="entry name" value="Glyco_hydro_20_cat"/>
</dbReference>
<comment type="catalytic activity">
    <reaction evidence="1">
        <text>Hydrolysis of terminal non-reducing N-acetyl-D-hexosamine residues in N-acetyl-beta-D-hexosaminides.</text>
        <dbReference type="EC" id="3.2.1.52"/>
    </reaction>
</comment>
<dbReference type="EMBL" id="JAQMWT010000428">
    <property type="protein sequence ID" value="KAJ8601473.1"/>
    <property type="molecule type" value="Genomic_DNA"/>
</dbReference>
<evidence type="ECO:0000256" key="2">
    <source>
        <dbReference type="ARBA" id="ARBA00006285"/>
    </source>
</evidence>
<dbReference type="PANTHER" id="PTHR22600:SF26">
    <property type="entry name" value="BETA-N-ACETYLHEXOSAMINIDASE"/>
    <property type="match status" value="1"/>
</dbReference>
<evidence type="ECO:0000256" key="3">
    <source>
        <dbReference type="ARBA" id="ARBA00012663"/>
    </source>
</evidence>
<dbReference type="InterPro" id="IPR025705">
    <property type="entry name" value="Beta_hexosaminidase_sua/sub"/>
</dbReference>
<dbReference type="InterPro" id="IPR017853">
    <property type="entry name" value="GH"/>
</dbReference>
<dbReference type="AlphaFoldDB" id="A0AAD7UBF9"/>
<dbReference type="GO" id="GO:0004563">
    <property type="term" value="F:beta-N-acetylhexosaminidase activity"/>
    <property type="evidence" value="ECO:0007669"/>
    <property type="project" value="UniProtKB-EC"/>
</dbReference>
<evidence type="ECO:0000256" key="6">
    <source>
        <dbReference type="PIRSR" id="PIRSR625705-1"/>
    </source>
</evidence>
<protein>
    <recommendedName>
        <fullName evidence="3">beta-N-acetylhexosaminidase</fullName>
        <ecNumber evidence="3">3.2.1.52</ecNumber>
    </recommendedName>
</protein>
<feature type="active site" description="Proton donor" evidence="6">
    <location>
        <position position="290"/>
    </location>
</feature>
<name>A0AAD7UBF9_9STRA</name>
<dbReference type="Proteomes" id="UP001230188">
    <property type="component" value="Unassembled WGS sequence"/>
</dbReference>
<accession>A0AAD7UBF9</accession>